<accession>A0A0D2FB51</accession>
<feature type="compositionally biased region" description="Basic and acidic residues" evidence="1">
    <location>
        <begin position="192"/>
        <end position="201"/>
    </location>
</feature>
<gene>
    <name evidence="2" type="ORF">PV04_07518</name>
</gene>
<feature type="compositionally biased region" description="Basic residues" evidence="1">
    <location>
        <begin position="228"/>
        <end position="247"/>
    </location>
</feature>
<feature type="compositionally biased region" description="Basic residues" evidence="1">
    <location>
        <begin position="87"/>
        <end position="99"/>
    </location>
</feature>
<evidence type="ECO:0000313" key="2">
    <source>
        <dbReference type="EMBL" id="KIW65243.1"/>
    </source>
</evidence>
<dbReference type="EMBL" id="KN846960">
    <property type="protein sequence ID" value="KIW65243.1"/>
    <property type="molecule type" value="Genomic_DNA"/>
</dbReference>
<dbReference type="Proteomes" id="UP000054266">
    <property type="component" value="Unassembled WGS sequence"/>
</dbReference>
<dbReference type="HOGENOM" id="CLU_080472_0_0_1"/>
<name>A0A0D2FB51_9EURO</name>
<feature type="region of interest" description="Disordered" evidence="1">
    <location>
        <begin position="217"/>
        <end position="247"/>
    </location>
</feature>
<evidence type="ECO:0000313" key="3">
    <source>
        <dbReference type="Proteomes" id="UP000054266"/>
    </source>
</evidence>
<dbReference type="AlphaFoldDB" id="A0A0D2FB51"/>
<feature type="compositionally biased region" description="Low complexity" evidence="1">
    <location>
        <begin position="138"/>
        <end position="189"/>
    </location>
</feature>
<feature type="region of interest" description="Disordered" evidence="1">
    <location>
        <begin position="35"/>
        <end position="203"/>
    </location>
</feature>
<proteinExistence type="predicted"/>
<evidence type="ECO:0000256" key="1">
    <source>
        <dbReference type="SAM" id="MobiDB-lite"/>
    </source>
</evidence>
<keyword evidence="3" id="KW-1185">Reference proteome</keyword>
<organism evidence="2 3">
    <name type="scientific">Phialophora macrospora</name>
    <dbReference type="NCBI Taxonomy" id="1851006"/>
    <lineage>
        <taxon>Eukaryota</taxon>
        <taxon>Fungi</taxon>
        <taxon>Dikarya</taxon>
        <taxon>Ascomycota</taxon>
        <taxon>Pezizomycotina</taxon>
        <taxon>Eurotiomycetes</taxon>
        <taxon>Chaetothyriomycetidae</taxon>
        <taxon>Chaetothyriales</taxon>
        <taxon>Herpotrichiellaceae</taxon>
        <taxon>Phialophora</taxon>
    </lineage>
</organism>
<protein>
    <submittedName>
        <fullName evidence="2">Uncharacterized protein</fullName>
    </submittedName>
</protein>
<sequence length="247" mass="28306">MSTRRTRQTTYINTTTHYPGGRRRIEEELVVRTRDPVPYPRSPSPSLTAMMRRRPSPIRGSLFRDSRFPHPLYEANPRLRRSYERSRSRRERPRSRSRSTVRFGQEESVLLDARRRRPHSPIRGAWEEDESSSDSEGRGASRALLSSSSPSPRNRLRGRSPSPSPSRSRSRNRGQSQTQRRRTSSPSRSFARGREKTDDGFIKGALAASVTALAIRGARSLLDGSGRPRSRSRSGSRNRDPSRRRRL</sequence>
<reference evidence="2 3" key="1">
    <citation type="submission" date="2015-01" db="EMBL/GenBank/DDBJ databases">
        <title>The Genome Sequence of Capronia semiimmersa CBS27337.</title>
        <authorList>
            <consortium name="The Broad Institute Genomics Platform"/>
            <person name="Cuomo C."/>
            <person name="de Hoog S."/>
            <person name="Gorbushina A."/>
            <person name="Stielow B."/>
            <person name="Teixiera M."/>
            <person name="Abouelleil A."/>
            <person name="Chapman S.B."/>
            <person name="Priest M."/>
            <person name="Young S.K."/>
            <person name="Wortman J."/>
            <person name="Nusbaum C."/>
            <person name="Birren B."/>
        </authorList>
    </citation>
    <scope>NUCLEOTIDE SEQUENCE [LARGE SCALE GENOMIC DNA]</scope>
    <source>
        <strain evidence="2 3">CBS 27337</strain>
    </source>
</reference>